<accession>A0ABS7U5L7</accession>
<name>A0ABS7U5L7_9BACT</name>
<keyword evidence="3" id="KW-1185">Reference proteome</keyword>
<feature type="domain" description="TROVE" evidence="1">
    <location>
        <begin position="237"/>
        <end position="284"/>
    </location>
</feature>
<gene>
    <name evidence="2" type="ORF">K7C98_42040</name>
</gene>
<proteinExistence type="predicted"/>
<evidence type="ECO:0000313" key="2">
    <source>
        <dbReference type="EMBL" id="MBZ5715852.1"/>
    </source>
</evidence>
<dbReference type="SUPFAM" id="SSF53300">
    <property type="entry name" value="vWA-like"/>
    <property type="match status" value="1"/>
</dbReference>
<organism evidence="2 3">
    <name type="scientific">Nannocystis pusilla</name>
    <dbReference type="NCBI Taxonomy" id="889268"/>
    <lineage>
        <taxon>Bacteria</taxon>
        <taxon>Pseudomonadati</taxon>
        <taxon>Myxococcota</taxon>
        <taxon>Polyangia</taxon>
        <taxon>Nannocystales</taxon>
        <taxon>Nannocystaceae</taxon>
        <taxon>Nannocystis</taxon>
    </lineage>
</organism>
<dbReference type="EMBL" id="JAIRAU010000059">
    <property type="protein sequence ID" value="MBZ5715852.1"/>
    <property type="molecule type" value="Genomic_DNA"/>
</dbReference>
<dbReference type="PANTHER" id="PTHR44791">
    <property type="entry name" value="TELOMERASE PROTEIN COMPONENT 1 TEP1"/>
    <property type="match status" value="1"/>
</dbReference>
<dbReference type="InterPro" id="IPR008858">
    <property type="entry name" value="TROVE_dom"/>
</dbReference>
<dbReference type="PANTHER" id="PTHR44791:SF1">
    <property type="entry name" value="TELOMERASE PROTEIN COMPONENT 1"/>
    <property type="match status" value="1"/>
</dbReference>
<dbReference type="InterPro" id="IPR036465">
    <property type="entry name" value="vWFA_dom_sf"/>
</dbReference>
<protein>
    <submittedName>
        <fullName evidence="2">TROVE domain-containing protein</fullName>
    </submittedName>
</protein>
<dbReference type="InterPro" id="IPR037214">
    <property type="entry name" value="TROVE_dom_sf"/>
</dbReference>
<comment type="caution">
    <text evidence="2">The sequence shown here is derived from an EMBL/GenBank/DDBJ whole genome shotgun (WGS) entry which is preliminary data.</text>
</comment>
<dbReference type="Pfam" id="PF05731">
    <property type="entry name" value="TROVE"/>
    <property type="match status" value="1"/>
</dbReference>
<dbReference type="Gene3D" id="3.40.50.410">
    <property type="entry name" value="von Willebrand factor, type A domain"/>
    <property type="match status" value="1"/>
</dbReference>
<evidence type="ECO:0000259" key="1">
    <source>
        <dbReference type="Pfam" id="PF05731"/>
    </source>
</evidence>
<dbReference type="Proteomes" id="UP001139031">
    <property type="component" value="Unassembled WGS sequence"/>
</dbReference>
<dbReference type="RefSeq" id="WP_224197592.1">
    <property type="nucleotide sequence ID" value="NZ_JAIRAU010000059.1"/>
</dbReference>
<dbReference type="InterPro" id="IPR052652">
    <property type="entry name" value="Telomerase_Complex_Comp"/>
</dbReference>
<dbReference type="SUPFAM" id="SSF140864">
    <property type="entry name" value="TROVE domain-like"/>
    <property type="match status" value="1"/>
</dbReference>
<evidence type="ECO:0000313" key="3">
    <source>
        <dbReference type="Proteomes" id="UP001139031"/>
    </source>
</evidence>
<sequence>MALFRRGNRGKGSSNGESHLNWMGGTSWFIRDPLLRLRLAAASCFFGEPMYYQRDAVDERPRRRAPAFALTDADVARLRETLGAVDPQEWRSRTPAELLEHCIDEALSHDAEGTLREAARLRDEALVRTTPQVILVRAAHHAAVRGTGLVRTWARAIIARADEPAVGLAYQLNRFGKPIPNALKKAWRDAFERFDDDALAKYRLESRAAKSVDVVNLVHPRGAAVDRLARGTLTTTDRTWEAIVSARGSTPEAWTEALPVMGHMALLRNLRNLVKAEIPAESFTARLVGGARTGKQLPFRYYSAYQALGDDAPAKVREAVEESLMISLENLPWLGGRTMALCDNSGSAQGSTTSAMGTMKISTIANLTGVLAGMRSDDGHLGIFGDHLETMAIRKRSSVFAQLDEAERVAKGIGLGTENGIWLFWDRAIRERQRWDHVFVFSDMQAGHGGLYGTNPRQYREFAWEGRDRYIDVAKLIARYRATVNRDVRVFLVQVAGYQDTLVPEHYRYTYVLGGWGPGILGYAAEMAEVEQMRASQG</sequence>
<reference evidence="2" key="1">
    <citation type="submission" date="2021-08" db="EMBL/GenBank/DDBJ databases">
        <authorList>
            <person name="Stevens D.C."/>
        </authorList>
    </citation>
    <scope>NUCLEOTIDE SEQUENCE</scope>
    <source>
        <strain evidence="2">DSM 53165</strain>
    </source>
</reference>